<proteinExistence type="predicted"/>
<accession>A0A9P7R605</accession>
<name>A0A9P7R605_9PEZI</name>
<dbReference type="EMBL" id="JAESDN010000006">
    <property type="protein sequence ID" value="KAG7048451.1"/>
    <property type="molecule type" value="Genomic_DNA"/>
</dbReference>
<reference evidence="1" key="1">
    <citation type="submission" date="2021-05" db="EMBL/GenBank/DDBJ databases">
        <title>Comparative genomics of three Colletotrichum scovillei strains and genetic complementation revealed genes involved fungal growth and virulence on chili pepper.</title>
        <authorList>
            <person name="Hsieh D.-K."/>
            <person name="Chuang S.-C."/>
            <person name="Chen C.-Y."/>
            <person name="Chao Y.-T."/>
            <person name="Lu M.-Y.J."/>
            <person name="Lee M.-H."/>
            <person name="Shih M.-C."/>
        </authorList>
    </citation>
    <scope>NUCLEOTIDE SEQUENCE</scope>
    <source>
        <strain evidence="1">Coll-153</strain>
    </source>
</reference>
<feature type="non-terminal residue" evidence="1">
    <location>
        <position position="55"/>
    </location>
</feature>
<keyword evidence="2" id="KW-1185">Reference proteome</keyword>
<feature type="non-terminal residue" evidence="1">
    <location>
        <position position="1"/>
    </location>
</feature>
<organism evidence="1 2">
    <name type="scientific">Colletotrichum scovillei</name>
    <dbReference type="NCBI Taxonomy" id="1209932"/>
    <lineage>
        <taxon>Eukaryota</taxon>
        <taxon>Fungi</taxon>
        <taxon>Dikarya</taxon>
        <taxon>Ascomycota</taxon>
        <taxon>Pezizomycotina</taxon>
        <taxon>Sordariomycetes</taxon>
        <taxon>Hypocreomycetidae</taxon>
        <taxon>Glomerellales</taxon>
        <taxon>Glomerellaceae</taxon>
        <taxon>Colletotrichum</taxon>
        <taxon>Colletotrichum acutatum species complex</taxon>
    </lineage>
</organism>
<comment type="caution">
    <text evidence="1">The sequence shown here is derived from an EMBL/GenBank/DDBJ whole genome shotgun (WGS) entry which is preliminary data.</text>
</comment>
<dbReference type="AlphaFoldDB" id="A0A9P7R605"/>
<dbReference type="Proteomes" id="UP000699042">
    <property type="component" value="Unassembled WGS sequence"/>
</dbReference>
<gene>
    <name evidence="1" type="ORF">JMJ77_014089</name>
</gene>
<evidence type="ECO:0000313" key="1">
    <source>
        <dbReference type="EMBL" id="KAG7048451.1"/>
    </source>
</evidence>
<evidence type="ECO:0000313" key="2">
    <source>
        <dbReference type="Proteomes" id="UP000699042"/>
    </source>
</evidence>
<sequence length="55" mass="5985">RYLTSHSIPGPYQIIISSSSNQSATPHADGRFGVMCQRSDVRCLVPFIVLGIPNP</sequence>
<protein>
    <submittedName>
        <fullName evidence="1">Uncharacterized protein</fullName>
    </submittedName>
</protein>